<dbReference type="Pfam" id="PF03435">
    <property type="entry name" value="Sacchrp_dh_NADP"/>
    <property type="match status" value="1"/>
</dbReference>
<keyword evidence="1" id="KW-0560">Oxidoreductase</keyword>
<sequence length="385" mass="42118">MHAVVLGTGMIGTTVVRELVKYPHIEKVTAVDGFGKNIDTCLAIADNPKATGKLTTLQTEKDIFEVIKDADVAIACLPHSLSLTAIHAAIAAKCHLVDLVGSKYEEKVKLDQQAKNAGIIIVPGCGVAPGITNFLAAQGIELLDETDEAVMICGGIPRHPLPPLWYQVVFRLESVMGLYTRPALAAENGELVKLPPLSGLELMNFPEPVGECEAVITDAHSTAYTLKDKARKLYEKTVRYSGHWSKMAVLAELGFLAEEPIEIDGNQISPRKLTEKLLEPKLRGKSNEDITVVRVVTKGKKNGKNTTYTWEMVDLYDHERNITSMAKTTAIPAMLMANWILNKKVTETGVVPVENIIVSDRFSPFISELNSQGITIKYTEESAIQ</sequence>
<dbReference type="Proteomes" id="UP000622860">
    <property type="component" value="Unassembled WGS sequence"/>
</dbReference>
<dbReference type="Gene3D" id="3.30.360.10">
    <property type="entry name" value="Dihydrodipicolinate Reductase, domain 2"/>
    <property type="match status" value="1"/>
</dbReference>
<dbReference type="PANTHER" id="PTHR11133">
    <property type="entry name" value="SACCHAROPINE DEHYDROGENASE"/>
    <property type="match status" value="1"/>
</dbReference>
<dbReference type="EMBL" id="BMFR01000011">
    <property type="protein sequence ID" value="GGG79837.1"/>
    <property type="molecule type" value="Genomic_DNA"/>
</dbReference>
<accession>A0A917HJ56</accession>
<dbReference type="AlphaFoldDB" id="A0A917HJ56"/>
<evidence type="ECO:0000256" key="1">
    <source>
        <dbReference type="ARBA" id="ARBA00023002"/>
    </source>
</evidence>
<dbReference type="InterPro" id="IPR032095">
    <property type="entry name" value="Sacchrp_dh-like_C"/>
</dbReference>
<evidence type="ECO:0000259" key="3">
    <source>
        <dbReference type="Pfam" id="PF16653"/>
    </source>
</evidence>
<keyword evidence="5" id="KW-1185">Reference proteome</keyword>
<comment type="caution">
    <text evidence="4">The sequence shown here is derived from an EMBL/GenBank/DDBJ whole genome shotgun (WGS) entry which is preliminary data.</text>
</comment>
<reference evidence="4" key="2">
    <citation type="submission" date="2020-09" db="EMBL/GenBank/DDBJ databases">
        <authorList>
            <person name="Sun Q."/>
            <person name="Zhou Y."/>
        </authorList>
    </citation>
    <scope>NUCLEOTIDE SEQUENCE</scope>
    <source>
        <strain evidence="4">CGMCC 1.12754</strain>
    </source>
</reference>
<evidence type="ECO:0000259" key="2">
    <source>
        <dbReference type="Pfam" id="PF03435"/>
    </source>
</evidence>
<evidence type="ECO:0000313" key="4">
    <source>
        <dbReference type="EMBL" id="GGG79837.1"/>
    </source>
</evidence>
<dbReference type="Pfam" id="PF16653">
    <property type="entry name" value="Sacchrp_dh_C"/>
    <property type="match status" value="1"/>
</dbReference>
<dbReference type="GO" id="GO:0016491">
    <property type="term" value="F:oxidoreductase activity"/>
    <property type="evidence" value="ECO:0007669"/>
    <property type="project" value="UniProtKB-KW"/>
</dbReference>
<dbReference type="RefSeq" id="WP_188455855.1">
    <property type="nucleotide sequence ID" value="NZ_BMFR01000011.1"/>
</dbReference>
<evidence type="ECO:0000313" key="5">
    <source>
        <dbReference type="Proteomes" id="UP000622860"/>
    </source>
</evidence>
<dbReference type="SUPFAM" id="SSF55347">
    <property type="entry name" value="Glyceraldehyde-3-phosphate dehydrogenase-like, C-terminal domain"/>
    <property type="match status" value="1"/>
</dbReference>
<gene>
    <name evidence="4" type="primary">lys1</name>
    <name evidence="4" type="ORF">GCM10011398_26450</name>
</gene>
<dbReference type="InterPro" id="IPR005097">
    <property type="entry name" value="Sacchrp_dh_NADP-bd"/>
</dbReference>
<dbReference type="InterPro" id="IPR051168">
    <property type="entry name" value="AASS"/>
</dbReference>
<dbReference type="PANTHER" id="PTHR11133:SF22">
    <property type="entry name" value="ALPHA-AMINOADIPIC SEMIALDEHYDE SYNTHASE, MITOCHONDRIAL"/>
    <property type="match status" value="1"/>
</dbReference>
<dbReference type="InterPro" id="IPR036291">
    <property type="entry name" value="NAD(P)-bd_dom_sf"/>
</dbReference>
<feature type="domain" description="Saccharopine dehydrogenase NADP binding" evidence="2">
    <location>
        <begin position="4"/>
        <end position="122"/>
    </location>
</feature>
<organism evidence="4 5">
    <name type="scientific">Virgibacillus oceani</name>
    <dbReference type="NCBI Taxonomy" id="1479511"/>
    <lineage>
        <taxon>Bacteria</taxon>
        <taxon>Bacillati</taxon>
        <taxon>Bacillota</taxon>
        <taxon>Bacilli</taxon>
        <taxon>Bacillales</taxon>
        <taxon>Bacillaceae</taxon>
        <taxon>Virgibacillus</taxon>
    </lineage>
</organism>
<feature type="domain" description="Saccharopine dehydrogenase-like C-terminal" evidence="3">
    <location>
        <begin position="126"/>
        <end position="374"/>
    </location>
</feature>
<reference evidence="4" key="1">
    <citation type="journal article" date="2014" name="Int. J. Syst. Evol. Microbiol.">
        <title>Complete genome sequence of Corynebacterium casei LMG S-19264T (=DSM 44701T), isolated from a smear-ripened cheese.</title>
        <authorList>
            <consortium name="US DOE Joint Genome Institute (JGI-PGF)"/>
            <person name="Walter F."/>
            <person name="Albersmeier A."/>
            <person name="Kalinowski J."/>
            <person name="Ruckert C."/>
        </authorList>
    </citation>
    <scope>NUCLEOTIDE SEQUENCE</scope>
    <source>
        <strain evidence="4">CGMCC 1.12754</strain>
    </source>
</reference>
<protein>
    <submittedName>
        <fullName evidence="4">Saccharopine dehydrogenase</fullName>
    </submittedName>
</protein>
<proteinExistence type="predicted"/>
<dbReference type="SUPFAM" id="SSF51735">
    <property type="entry name" value="NAD(P)-binding Rossmann-fold domains"/>
    <property type="match status" value="1"/>
</dbReference>
<name>A0A917HJ56_9BACI</name>
<dbReference type="Gene3D" id="3.40.50.720">
    <property type="entry name" value="NAD(P)-binding Rossmann-like Domain"/>
    <property type="match status" value="2"/>
</dbReference>